<dbReference type="InterPro" id="IPR017441">
    <property type="entry name" value="Protein_kinase_ATP_BS"/>
</dbReference>
<sequence>MEEYVIDEKDLMINECIGNGWFGKVHKGTLRMKGAVGIELPVAIKAPRVLKRHYPIALDTLIKEMAVVSTLAQHPNILAFIGFIPEKISEFIDGGDLNHYLRNRGHLKYAKDNILLLKQQNATEDDFESICSVDLLSFAYQIANGMSHFEKTHVVHRDLALRNVLIGKDKIIRIADTQLARKIDKRIYYKLKLL</sequence>
<evidence type="ECO:0000256" key="2">
    <source>
        <dbReference type="ARBA" id="ARBA00051243"/>
    </source>
</evidence>
<evidence type="ECO:0000313" key="5">
    <source>
        <dbReference type="EMBL" id="KAF1756716.1"/>
    </source>
</evidence>
<dbReference type="KEGG" id="crq:GCK72_013170"/>
<gene>
    <name evidence="5" type="ORF">GCK72_013170</name>
</gene>
<keyword evidence="3" id="KW-0067">ATP-binding</keyword>
<dbReference type="PROSITE" id="PS50011">
    <property type="entry name" value="PROTEIN_KINASE_DOM"/>
    <property type="match status" value="1"/>
</dbReference>
<accession>A0A6A5GQB0</accession>
<feature type="domain" description="Protein kinase" evidence="4">
    <location>
        <begin position="11"/>
        <end position="194"/>
    </location>
</feature>
<feature type="binding site" evidence="3">
    <location>
        <position position="45"/>
    </location>
    <ligand>
        <name>ATP</name>
        <dbReference type="ChEBI" id="CHEBI:30616"/>
    </ligand>
</feature>
<dbReference type="InterPro" id="IPR000719">
    <property type="entry name" value="Prot_kinase_dom"/>
</dbReference>
<protein>
    <recommendedName>
        <fullName evidence="4">Protein kinase domain-containing protein</fullName>
    </recommendedName>
</protein>
<dbReference type="SMART" id="SM00219">
    <property type="entry name" value="TyrKc"/>
    <property type="match status" value="1"/>
</dbReference>
<evidence type="ECO:0000259" key="4">
    <source>
        <dbReference type="PROSITE" id="PS50011"/>
    </source>
</evidence>
<dbReference type="RefSeq" id="XP_053584464.1">
    <property type="nucleotide sequence ID" value="XM_053729692.1"/>
</dbReference>
<dbReference type="Proteomes" id="UP000483820">
    <property type="component" value="Chromosome IV"/>
</dbReference>
<dbReference type="GO" id="GO:0004714">
    <property type="term" value="F:transmembrane receptor protein tyrosine kinase activity"/>
    <property type="evidence" value="ECO:0007669"/>
    <property type="project" value="UniProtKB-EC"/>
</dbReference>
<dbReference type="PANTHER" id="PTHR24416:SF503">
    <property type="entry name" value="PROTEIN KINASE DOMAIN-CONTAINING PROTEIN-RELATED"/>
    <property type="match status" value="1"/>
</dbReference>
<dbReference type="InterPro" id="IPR011009">
    <property type="entry name" value="Kinase-like_dom_sf"/>
</dbReference>
<dbReference type="InterPro" id="IPR008266">
    <property type="entry name" value="Tyr_kinase_AS"/>
</dbReference>
<dbReference type="InterPro" id="IPR050122">
    <property type="entry name" value="RTK"/>
</dbReference>
<dbReference type="PROSITE" id="PS00107">
    <property type="entry name" value="PROTEIN_KINASE_ATP"/>
    <property type="match status" value="1"/>
</dbReference>
<name>A0A6A5GQB0_CAERE</name>
<comment type="catalytic activity">
    <reaction evidence="2">
        <text>L-tyrosyl-[protein] + ATP = O-phospho-L-tyrosyl-[protein] + ADP + H(+)</text>
        <dbReference type="Rhea" id="RHEA:10596"/>
        <dbReference type="Rhea" id="RHEA-COMP:10136"/>
        <dbReference type="Rhea" id="RHEA-COMP:20101"/>
        <dbReference type="ChEBI" id="CHEBI:15378"/>
        <dbReference type="ChEBI" id="CHEBI:30616"/>
        <dbReference type="ChEBI" id="CHEBI:46858"/>
        <dbReference type="ChEBI" id="CHEBI:61978"/>
        <dbReference type="ChEBI" id="CHEBI:456216"/>
        <dbReference type="EC" id="2.7.10.1"/>
    </reaction>
</comment>
<dbReference type="InterPro" id="IPR020635">
    <property type="entry name" value="Tyr_kinase_cat_dom"/>
</dbReference>
<comment type="subcellular location">
    <subcellularLocation>
        <location evidence="1">Membrane</location>
        <topology evidence="1">Single-pass membrane protein</topology>
    </subcellularLocation>
</comment>
<evidence type="ECO:0000256" key="3">
    <source>
        <dbReference type="PROSITE-ProRule" id="PRU10141"/>
    </source>
</evidence>
<dbReference type="PROSITE" id="PS00109">
    <property type="entry name" value="PROTEIN_KINASE_TYR"/>
    <property type="match status" value="1"/>
</dbReference>
<dbReference type="AlphaFoldDB" id="A0A6A5GQB0"/>
<comment type="caution">
    <text evidence="5">The sequence shown here is derived from an EMBL/GenBank/DDBJ whole genome shotgun (WGS) entry which is preliminary data.</text>
</comment>
<evidence type="ECO:0000256" key="1">
    <source>
        <dbReference type="ARBA" id="ARBA00004167"/>
    </source>
</evidence>
<dbReference type="GO" id="GO:0007169">
    <property type="term" value="P:cell surface receptor protein tyrosine kinase signaling pathway"/>
    <property type="evidence" value="ECO:0007669"/>
    <property type="project" value="TreeGrafter"/>
</dbReference>
<reference evidence="5 6" key="1">
    <citation type="submission" date="2019-12" db="EMBL/GenBank/DDBJ databases">
        <title>Chromosome-level assembly of the Caenorhabditis remanei genome.</title>
        <authorList>
            <person name="Teterina A.A."/>
            <person name="Willis J.H."/>
            <person name="Phillips P.C."/>
        </authorList>
    </citation>
    <scope>NUCLEOTIDE SEQUENCE [LARGE SCALE GENOMIC DNA]</scope>
    <source>
        <strain evidence="5 6">PX506</strain>
        <tissue evidence="5">Whole organism</tissue>
    </source>
</reference>
<dbReference type="InterPro" id="IPR001245">
    <property type="entry name" value="Ser-Thr/Tyr_kinase_cat_dom"/>
</dbReference>
<dbReference type="GO" id="GO:0005524">
    <property type="term" value="F:ATP binding"/>
    <property type="evidence" value="ECO:0007669"/>
    <property type="project" value="UniProtKB-UniRule"/>
</dbReference>
<organism evidence="5 6">
    <name type="scientific">Caenorhabditis remanei</name>
    <name type="common">Caenorhabditis vulgaris</name>
    <dbReference type="NCBI Taxonomy" id="31234"/>
    <lineage>
        <taxon>Eukaryota</taxon>
        <taxon>Metazoa</taxon>
        <taxon>Ecdysozoa</taxon>
        <taxon>Nematoda</taxon>
        <taxon>Chromadorea</taxon>
        <taxon>Rhabditida</taxon>
        <taxon>Rhabditina</taxon>
        <taxon>Rhabditomorpha</taxon>
        <taxon>Rhabditoidea</taxon>
        <taxon>Rhabditidae</taxon>
        <taxon>Peloderinae</taxon>
        <taxon>Caenorhabditis</taxon>
    </lineage>
</organism>
<dbReference type="GO" id="GO:0043235">
    <property type="term" value="C:receptor complex"/>
    <property type="evidence" value="ECO:0007669"/>
    <property type="project" value="TreeGrafter"/>
</dbReference>
<dbReference type="GeneID" id="78775741"/>
<dbReference type="Gene3D" id="1.10.510.10">
    <property type="entry name" value="Transferase(Phosphotransferase) domain 1"/>
    <property type="match status" value="1"/>
</dbReference>
<dbReference type="Gene3D" id="3.30.200.20">
    <property type="entry name" value="Phosphorylase Kinase, domain 1"/>
    <property type="match status" value="1"/>
</dbReference>
<dbReference type="GO" id="GO:0005886">
    <property type="term" value="C:plasma membrane"/>
    <property type="evidence" value="ECO:0007669"/>
    <property type="project" value="TreeGrafter"/>
</dbReference>
<dbReference type="PANTHER" id="PTHR24416">
    <property type="entry name" value="TYROSINE-PROTEIN KINASE RECEPTOR"/>
    <property type="match status" value="1"/>
</dbReference>
<dbReference type="CTD" id="78775741"/>
<proteinExistence type="predicted"/>
<evidence type="ECO:0000313" key="6">
    <source>
        <dbReference type="Proteomes" id="UP000483820"/>
    </source>
</evidence>
<keyword evidence="3" id="KW-0547">Nucleotide-binding</keyword>
<dbReference type="SUPFAM" id="SSF56112">
    <property type="entry name" value="Protein kinase-like (PK-like)"/>
    <property type="match status" value="1"/>
</dbReference>
<dbReference type="Pfam" id="PF07714">
    <property type="entry name" value="PK_Tyr_Ser-Thr"/>
    <property type="match status" value="1"/>
</dbReference>
<dbReference type="EMBL" id="WUAV01000004">
    <property type="protein sequence ID" value="KAF1756716.1"/>
    <property type="molecule type" value="Genomic_DNA"/>
</dbReference>